<dbReference type="NCBIfam" id="TIGR00252">
    <property type="entry name" value="YraN family protein"/>
    <property type="match status" value="1"/>
</dbReference>
<dbReference type="RefSeq" id="WP_028528940.1">
    <property type="nucleotide sequence ID" value="NZ_CABLBR010000017.1"/>
</dbReference>
<organism evidence="3 4">
    <name type="scientific">Ruminococcus gauvreauii</name>
    <dbReference type="NCBI Taxonomy" id="438033"/>
    <lineage>
        <taxon>Bacteria</taxon>
        <taxon>Bacillati</taxon>
        <taxon>Bacillota</taxon>
        <taxon>Clostridia</taxon>
        <taxon>Eubacteriales</taxon>
        <taxon>Oscillospiraceae</taxon>
        <taxon>Ruminococcus</taxon>
    </lineage>
</organism>
<dbReference type="EMBL" id="CP102290">
    <property type="protein sequence ID" value="UWP59779.1"/>
    <property type="molecule type" value="Genomic_DNA"/>
</dbReference>
<proteinExistence type="inferred from homology"/>
<dbReference type="Proteomes" id="UP001060164">
    <property type="component" value="Chromosome"/>
</dbReference>
<evidence type="ECO:0000256" key="1">
    <source>
        <dbReference type="ARBA" id="ARBA00006738"/>
    </source>
</evidence>
<evidence type="ECO:0000256" key="2">
    <source>
        <dbReference type="HAMAP-Rule" id="MF_00048"/>
    </source>
</evidence>
<dbReference type="HAMAP" id="MF_00048">
    <property type="entry name" value="UPF0102"/>
    <property type="match status" value="1"/>
</dbReference>
<evidence type="ECO:0000313" key="3">
    <source>
        <dbReference type="EMBL" id="UWP59779.1"/>
    </source>
</evidence>
<gene>
    <name evidence="3" type="ORF">NQ502_01570</name>
</gene>
<comment type="similarity">
    <text evidence="1 2">Belongs to the UPF0102 family.</text>
</comment>
<dbReference type="NCBIfam" id="NF009150">
    <property type="entry name" value="PRK12497.1-3"/>
    <property type="match status" value="1"/>
</dbReference>
<keyword evidence="4" id="KW-1185">Reference proteome</keyword>
<reference evidence="3" key="1">
    <citation type="journal article" date="2022" name="Cell">
        <title>Design, construction, and in vivo augmentation of a complex gut microbiome.</title>
        <authorList>
            <person name="Cheng A.G."/>
            <person name="Ho P.Y."/>
            <person name="Aranda-Diaz A."/>
            <person name="Jain S."/>
            <person name="Yu F.B."/>
            <person name="Meng X."/>
            <person name="Wang M."/>
            <person name="Iakiviak M."/>
            <person name="Nagashima K."/>
            <person name="Zhao A."/>
            <person name="Murugkar P."/>
            <person name="Patil A."/>
            <person name="Atabakhsh K."/>
            <person name="Weakley A."/>
            <person name="Yan J."/>
            <person name="Brumbaugh A.R."/>
            <person name="Higginbottom S."/>
            <person name="Dimas A."/>
            <person name="Shiver A.L."/>
            <person name="Deutschbauer A."/>
            <person name="Neff N."/>
            <person name="Sonnenburg J.L."/>
            <person name="Huang K.C."/>
            <person name="Fischbach M.A."/>
        </authorList>
    </citation>
    <scope>NUCLEOTIDE SEQUENCE</scope>
    <source>
        <strain evidence="3">DSM 19829</strain>
    </source>
</reference>
<protein>
    <recommendedName>
        <fullName evidence="2">UPF0102 protein NQ502_01570</fullName>
    </recommendedName>
</protein>
<dbReference type="CDD" id="cd20736">
    <property type="entry name" value="PoNe_Nuclease"/>
    <property type="match status" value="1"/>
</dbReference>
<dbReference type="Gene3D" id="3.40.1350.10">
    <property type="match status" value="1"/>
</dbReference>
<evidence type="ECO:0000313" key="4">
    <source>
        <dbReference type="Proteomes" id="UP001060164"/>
    </source>
</evidence>
<dbReference type="PANTHER" id="PTHR34039:SF1">
    <property type="entry name" value="UPF0102 PROTEIN YRAN"/>
    <property type="match status" value="1"/>
</dbReference>
<dbReference type="SUPFAM" id="SSF52980">
    <property type="entry name" value="Restriction endonuclease-like"/>
    <property type="match status" value="1"/>
</dbReference>
<dbReference type="InterPro" id="IPR011335">
    <property type="entry name" value="Restrct_endonuc-II-like"/>
</dbReference>
<dbReference type="InterPro" id="IPR003509">
    <property type="entry name" value="UPF0102_YraN-like"/>
</dbReference>
<dbReference type="InterPro" id="IPR011856">
    <property type="entry name" value="tRNA_endonuc-like_dom_sf"/>
</dbReference>
<dbReference type="Pfam" id="PF02021">
    <property type="entry name" value="UPF0102"/>
    <property type="match status" value="1"/>
</dbReference>
<dbReference type="PANTHER" id="PTHR34039">
    <property type="entry name" value="UPF0102 PROTEIN YRAN"/>
    <property type="match status" value="1"/>
</dbReference>
<name>A0ABY5VHY8_9FIRM</name>
<sequence>MNRRMLGSRYEEKAAEELKLRGYQILEKNYRCRTGEIDLIARKDGILIFAEVKYRANGNSGYPEEAVGIQKQKKISKAAAWYLTERRMSLETPCRFDVVTILGENIRIYENAFEYQR</sequence>
<accession>A0ABY5VHY8</accession>